<protein>
    <submittedName>
        <fullName evidence="2">Uncharacterized protein</fullName>
    </submittedName>
</protein>
<accession>A0AAW2JIF8</accession>
<dbReference type="EMBL" id="JACGWJ010000205">
    <property type="protein sequence ID" value="KAL0294240.1"/>
    <property type="molecule type" value="Genomic_DNA"/>
</dbReference>
<comment type="caution">
    <text evidence="2">The sequence shown here is derived from an EMBL/GenBank/DDBJ whole genome shotgun (WGS) entry which is preliminary data.</text>
</comment>
<reference evidence="2" key="1">
    <citation type="submission" date="2020-06" db="EMBL/GenBank/DDBJ databases">
        <authorList>
            <person name="Li T."/>
            <person name="Hu X."/>
            <person name="Zhang T."/>
            <person name="Song X."/>
            <person name="Zhang H."/>
            <person name="Dai N."/>
            <person name="Sheng W."/>
            <person name="Hou X."/>
            <person name="Wei L."/>
        </authorList>
    </citation>
    <scope>NUCLEOTIDE SEQUENCE</scope>
    <source>
        <strain evidence="2">G02</strain>
        <tissue evidence="2">Leaf</tissue>
    </source>
</reference>
<reference evidence="2" key="2">
    <citation type="journal article" date="2024" name="Plant">
        <title>Genomic evolution and insights into agronomic trait innovations of Sesamum species.</title>
        <authorList>
            <person name="Miao H."/>
            <person name="Wang L."/>
            <person name="Qu L."/>
            <person name="Liu H."/>
            <person name="Sun Y."/>
            <person name="Le M."/>
            <person name="Wang Q."/>
            <person name="Wei S."/>
            <person name="Zheng Y."/>
            <person name="Lin W."/>
            <person name="Duan Y."/>
            <person name="Cao H."/>
            <person name="Xiong S."/>
            <person name="Wang X."/>
            <person name="Wei L."/>
            <person name="Li C."/>
            <person name="Ma Q."/>
            <person name="Ju M."/>
            <person name="Zhao R."/>
            <person name="Li G."/>
            <person name="Mu C."/>
            <person name="Tian Q."/>
            <person name="Mei H."/>
            <person name="Zhang T."/>
            <person name="Gao T."/>
            <person name="Zhang H."/>
        </authorList>
    </citation>
    <scope>NUCLEOTIDE SEQUENCE</scope>
    <source>
        <strain evidence="2">G02</strain>
    </source>
</reference>
<evidence type="ECO:0000313" key="2">
    <source>
        <dbReference type="EMBL" id="KAL0294240.1"/>
    </source>
</evidence>
<dbReference type="AlphaFoldDB" id="A0AAW2JIF8"/>
<gene>
    <name evidence="2" type="ORF">Sradi_6896100</name>
</gene>
<name>A0AAW2JIF8_SESRA</name>
<proteinExistence type="predicted"/>
<sequence>MEGKQSCSCSWQFESLVLVPVTGQRGTAVRKFALTSEFNSSSYQHKREPGEGLQAARSEPSGKMDTEFGGQVIAFERDNSSTIGAGLTTQLSKWSKRHILKFFPAS</sequence>
<organism evidence="2">
    <name type="scientific">Sesamum radiatum</name>
    <name type="common">Black benniseed</name>
    <dbReference type="NCBI Taxonomy" id="300843"/>
    <lineage>
        <taxon>Eukaryota</taxon>
        <taxon>Viridiplantae</taxon>
        <taxon>Streptophyta</taxon>
        <taxon>Embryophyta</taxon>
        <taxon>Tracheophyta</taxon>
        <taxon>Spermatophyta</taxon>
        <taxon>Magnoliopsida</taxon>
        <taxon>eudicotyledons</taxon>
        <taxon>Gunneridae</taxon>
        <taxon>Pentapetalae</taxon>
        <taxon>asterids</taxon>
        <taxon>lamiids</taxon>
        <taxon>Lamiales</taxon>
        <taxon>Pedaliaceae</taxon>
        <taxon>Sesamum</taxon>
    </lineage>
</organism>
<feature type="region of interest" description="Disordered" evidence="1">
    <location>
        <begin position="42"/>
        <end position="66"/>
    </location>
</feature>
<evidence type="ECO:0000256" key="1">
    <source>
        <dbReference type="SAM" id="MobiDB-lite"/>
    </source>
</evidence>